<comment type="caution">
    <text evidence="3">The sequence shown here is derived from an EMBL/GenBank/DDBJ whole genome shotgun (WGS) entry which is preliminary data.</text>
</comment>
<accession>A0A4Z1R1V8</accession>
<reference evidence="3 4" key="1">
    <citation type="submission" date="2019-01" db="EMBL/GenBank/DDBJ databases">
        <authorList>
            <person name="Zhang S."/>
        </authorList>
    </citation>
    <scope>NUCLEOTIDE SEQUENCE [LARGE SCALE GENOMIC DNA]</scope>
    <source>
        <strain evidence="3 4">1626</strain>
    </source>
</reference>
<dbReference type="Proteomes" id="UP000298681">
    <property type="component" value="Unassembled WGS sequence"/>
</dbReference>
<evidence type="ECO:0000313" key="4">
    <source>
        <dbReference type="Proteomes" id="UP000298681"/>
    </source>
</evidence>
<evidence type="ECO:0000256" key="1">
    <source>
        <dbReference type="SAM" id="SignalP"/>
    </source>
</evidence>
<evidence type="ECO:0000259" key="2">
    <source>
        <dbReference type="PROSITE" id="PS50983"/>
    </source>
</evidence>
<feature type="domain" description="Fe/B12 periplasmic-binding" evidence="2">
    <location>
        <begin position="89"/>
        <end position="352"/>
    </location>
</feature>
<dbReference type="InterPro" id="IPR002491">
    <property type="entry name" value="ABC_transptr_periplasmic_BD"/>
</dbReference>
<dbReference type="EMBL" id="SPUH01000001">
    <property type="protein sequence ID" value="TKS53492.1"/>
    <property type="molecule type" value="Genomic_DNA"/>
</dbReference>
<organism evidence="3 4">
    <name type="scientific">Luteimonas yindakuii</name>
    <dbReference type="NCBI Taxonomy" id="2565782"/>
    <lineage>
        <taxon>Bacteria</taxon>
        <taxon>Pseudomonadati</taxon>
        <taxon>Pseudomonadota</taxon>
        <taxon>Gammaproteobacteria</taxon>
        <taxon>Lysobacterales</taxon>
        <taxon>Lysobacteraceae</taxon>
        <taxon>Luteimonas</taxon>
    </lineage>
</organism>
<dbReference type="PROSITE" id="PS50983">
    <property type="entry name" value="FE_B12_PBP"/>
    <property type="match status" value="1"/>
</dbReference>
<evidence type="ECO:0000313" key="3">
    <source>
        <dbReference type="EMBL" id="TKS53492.1"/>
    </source>
</evidence>
<proteinExistence type="predicted"/>
<keyword evidence="4" id="KW-1185">Reference proteome</keyword>
<dbReference type="PROSITE" id="PS51257">
    <property type="entry name" value="PROKAR_LIPOPROTEIN"/>
    <property type="match status" value="1"/>
</dbReference>
<dbReference type="RefSeq" id="WP_134672878.1">
    <property type="nucleotide sequence ID" value="NZ_SPUH01000001.1"/>
</dbReference>
<feature type="signal peptide" evidence="1">
    <location>
        <begin position="1"/>
        <end position="32"/>
    </location>
</feature>
<dbReference type="SUPFAM" id="SSF53807">
    <property type="entry name" value="Helical backbone' metal receptor"/>
    <property type="match status" value="1"/>
</dbReference>
<dbReference type="AlphaFoldDB" id="A0A4Z1R1V8"/>
<gene>
    <name evidence="3" type="ORF">E4582_01005</name>
</gene>
<protein>
    <submittedName>
        <fullName evidence="3">Hemin ABC transporter substrate-binding protein</fullName>
    </submittedName>
</protein>
<dbReference type="Gene3D" id="3.40.50.1980">
    <property type="entry name" value="Nitrogenase molybdenum iron protein domain"/>
    <property type="match status" value="2"/>
</dbReference>
<dbReference type="InterPro" id="IPR050902">
    <property type="entry name" value="ABC_Transporter_SBP"/>
</dbReference>
<sequence length="352" mass="35140">MPDRRTSRPSTAALAACLALALAACSPSAPPAATTGVVPATAGGATALPGGWQRVVGVDVPDAEGVHPRLPATVRSDDGVEVTVTDSSRTIAGGDDVISVMEALGLDAQVFAAPVNTATAAGRAAPKQFLFNRTTGAEGVLSLDATLFVGNSLRRHGNSGLAGKLRDAGLPAVIVDDLQPAPDKVRKTAALFGAAEAGEHLATQVQAQLDEAARIAAGHARRPKVIHVSATGAGGQPTVGGADTAAAALIRLAGGDNIGDAAGVSDYSVLSQEGIVAAAPEVILVSEHDLELFGGADALWTQYPTLRQTPAGAAGRVWVMPDVQLKYTSVASGAGAIALAQALSALAADEAP</sequence>
<dbReference type="PANTHER" id="PTHR30535">
    <property type="entry name" value="VITAMIN B12-BINDING PROTEIN"/>
    <property type="match status" value="1"/>
</dbReference>
<keyword evidence="1" id="KW-0732">Signal</keyword>
<dbReference type="PANTHER" id="PTHR30535:SF4">
    <property type="entry name" value="HEMIN-BINDING PERIPLASMIC PROTEIN HMUT"/>
    <property type="match status" value="1"/>
</dbReference>
<dbReference type="Pfam" id="PF01497">
    <property type="entry name" value="Peripla_BP_2"/>
    <property type="match status" value="1"/>
</dbReference>
<name>A0A4Z1R1V8_9GAMM</name>
<feature type="chain" id="PRO_5021382194" evidence="1">
    <location>
        <begin position="33"/>
        <end position="352"/>
    </location>
</feature>